<dbReference type="Pfam" id="PF01556">
    <property type="entry name" value="DnaJ_C"/>
    <property type="match status" value="1"/>
</dbReference>
<evidence type="ECO:0000256" key="11">
    <source>
        <dbReference type="ARBA" id="ARBA00053423"/>
    </source>
</evidence>
<reference evidence="19" key="1">
    <citation type="submission" date="2017-08" db="EMBL/GenBank/DDBJ databases">
        <authorList>
            <person name="Varghese N."/>
            <person name="Submissions S."/>
        </authorList>
    </citation>
    <scope>NUCLEOTIDE SEQUENCE [LARGE SCALE GENOMIC DNA]</scope>
    <source>
        <strain evidence="19">JA234</strain>
    </source>
</reference>
<feature type="domain" description="CR-type" evidence="17">
    <location>
        <begin position="142"/>
        <end position="220"/>
    </location>
</feature>
<feature type="binding site" evidence="14">
    <location>
        <position position="158"/>
    </location>
    <ligand>
        <name>Zn(2+)</name>
        <dbReference type="ChEBI" id="CHEBI:29105"/>
        <label>1</label>
    </ligand>
</feature>
<feature type="domain" description="J" evidence="16">
    <location>
        <begin position="5"/>
        <end position="70"/>
    </location>
</feature>
<dbReference type="GO" id="GO:0042026">
    <property type="term" value="P:protein refolding"/>
    <property type="evidence" value="ECO:0007669"/>
    <property type="project" value="TreeGrafter"/>
</dbReference>
<keyword evidence="3 14" id="KW-0963">Cytoplasm</keyword>
<evidence type="ECO:0000256" key="1">
    <source>
        <dbReference type="ARBA" id="ARBA00004496"/>
    </source>
</evidence>
<dbReference type="GO" id="GO:0005737">
    <property type="term" value="C:cytoplasm"/>
    <property type="evidence" value="ECO:0007669"/>
    <property type="project" value="UniProtKB-SubCell"/>
</dbReference>
<feature type="repeat" description="CXXCXGXG motif" evidence="14">
    <location>
        <begin position="194"/>
        <end position="201"/>
    </location>
</feature>
<dbReference type="CDD" id="cd10719">
    <property type="entry name" value="DnaJ_zf"/>
    <property type="match status" value="1"/>
</dbReference>
<dbReference type="PRINTS" id="PR00625">
    <property type="entry name" value="JDOMAIN"/>
</dbReference>
<evidence type="ECO:0000256" key="2">
    <source>
        <dbReference type="ARBA" id="ARBA00011738"/>
    </source>
</evidence>
<gene>
    <name evidence="14" type="primary">dnaJ</name>
    <name evidence="18" type="ORF">SAMN05878503_104210</name>
</gene>
<feature type="binding site" evidence="14">
    <location>
        <position position="208"/>
    </location>
    <ligand>
        <name>Zn(2+)</name>
        <dbReference type="ChEBI" id="CHEBI:29105"/>
        <label>1</label>
    </ligand>
</feature>
<dbReference type="InterPro" id="IPR036869">
    <property type="entry name" value="J_dom_sf"/>
</dbReference>
<dbReference type="InterPro" id="IPR018253">
    <property type="entry name" value="DnaJ_domain_CS"/>
</dbReference>
<dbReference type="HAMAP" id="MF_01152">
    <property type="entry name" value="DnaJ"/>
    <property type="match status" value="1"/>
</dbReference>
<dbReference type="PROSITE" id="PS51188">
    <property type="entry name" value="ZF_CR"/>
    <property type="match status" value="1"/>
</dbReference>
<dbReference type="PROSITE" id="PS50076">
    <property type="entry name" value="DNAJ_2"/>
    <property type="match status" value="1"/>
</dbReference>
<name>A0A285CQJ8_9RHOB</name>
<dbReference type="InterPro" id="IPR001305">
    <property type="entry name" value="HSP_DnaJ_Cys-rich_dom"/>
</dbReference>
<keyword evidence="9 14" id="KW-0346">Stress response</keyword>
<sequence length="383" mass="40834">MAKRDYYEVLGVSRGASADELKKAYRTKAKELHPDRNADNPQAEAQFKEVNEAYDVLRDADKKAAYDRYGHAAFEGGMGGGGGGARHGYGQQADFASAFSDVFEDLFGDFMGGRGGGGRARAQRGSDLRYNLRVTLEEAFKGVQKTINVPASIACDACKGTGAEGGAEPVTCPTCSGMGKVRAQQGFFTVERTCPTCNGAGQIVKNPCKSCHGAGRVEKERSLSVNIPAGVETGTRIRLAGEGEAGMRGGPAGDLYIFIEVREHAIFQRDGMHLFCRVPVSITAAALGGEVEVPTIDGGSSRVKIPAGSQTGKQMRLRSKGMPALRGGGVGDMLIELAVETPVNLTTRQKELLREFEKLSEDNNPEGKSFFSKVKGFWDGMTG</sequence>
<dbReference type="InterPro" id="IPR036410">
    <property type="entry name" value="HSP_DnaJ_Cys-rich_dom_sf"/>
</dbReference>
<feature type="binding site" evidence="14">
    <location>
        <position position="172"/>
    </location>
    <ligand>
        <name>Zn(2+)</name>
        <dbReference type="ChEBI" id="CHEBI:29105"/>
        <label>2</label>
    </ligand>
</feature>
<dbReference type="OrthoDB" id="9779889at2"/>
<evidence type="ECO:0000256" key="7">
    <source>
        <dbReference type="ARBA" id="ARBA00022771"/>
    </source>
</evidence>
<dbReference type="SUPFAM" id="SSF49493">
    <property type="entry name" value="HSP40/DnaJ peptide-binding domain"/>
    <property type="match status" value="2"/>
</dbReference>
<keyword evidence="19" id="KW-1185">Reference proteome</keyword>
<keyword evidence="5 14" id="KW-0479">Metal-binding</keyword>
<feature type="binding site" evidence="14">
    <location>
        <position position="175"/>
    </location>
    <ligand>
        <name>Zn(2+)</name>
        <dbReference type="ChEBI" id="CHEBI:29105"/>
        <label>2</label>
    </ligand>
</feature>
<dbReference type="InterPro" id="IPR008971">
    <property type="entry name" value="HSP40/DnaJ_pept-bd"/>
</dbReference>
<keyword evidence="6 14" id="KW-0677">Repeat</keyword>
<evidence type="ECO:0000256" key="9">
    <source>
        <dbReference type="ARBA" id="ARBA00023016"/>
    </source>
</evidence>
<evidence type="ECO:0000256" key="13">
    <source>
        <dbReference type="ARBA" id="ARBA00067609"/>
    </source>
</evidence>
<feature type="binding site" evidence="14">
    <location>
        <position position="194"/>
    </location>
    <ligand>
        <name>Zn(2+)</name>
        <dbReference type="ChEBI" id="CHEBI:29105"/>
        <label>2</label>
    </ligand>
</feature>
<keyword evidence="7 14" id="KW-0863">Zinc-finger</keyword>
<evidence type="ECO:0000256" key="6">
    <source>
        <dbReference type="ARBA" id="ARBA00022737"/>
    </source>
</evidence>
<dbReference type="NCBIfam" id="NF008035">
    <property type="entry name" value="PRK10767.1"/>
    <property type="match status" value="1"/>
</dbReference>
<dbReference type="GO" id="GO:0009408">
    <property type="term" value="P:response to heat"/>
    <property type="evidence" value="ECO:0007669"/>
    <property type="project" value="InterPro"/>
</dbReference>
<feature type="binding site" evidence="14">
    <location>
        <position position="155"/>
    </location>
    <ligand>
        <name>Zn(2+)</name>
        <dbReference type="ChEBI" id="CHEBI:29105"/>
        <label>1</label>
    </ligand>
</feature>
<organism evidence="18 19">
    <name type="scientific">Cereibacter ovatus</name>
    <dbReference type="NCBI Taxonomy" id="439529"/>
    <lineage>
        <taxon>Bacteria</taxon>
        <taxon>Pseudomonadati</taxon>
        <taxon>Pseudomonadota</taxon>
        <taxon>Alphaproteobacteria</taxon>
        <taxon>Rhodobacterales</taxon>
        <taxon>Paracoccaceae</taxon>
        <taxon>Cereibacter</taxon>
    </lineage>
</organism>
<comment type="function">
    <text evidence="11 14">Participates actively in the response to hyperosmotic and heat shock by preventing the aggregation of stress-denatured proteins and by disaggregating proteins, also in an autonomous, DnaK-independent fashion. Unfolded proteins bind initially to DnaJ; upon interaction with the DnaJ-bound protein, DnaK hydrolyzes its bound ATP, resulting in the formation of a stable complex. GrpE releases ADP from DnaK; ATP binding to DnaK triggers the release of the substrate protein, thus completing the reaction cycle. Several rounds of ATP-dependent interactions between DnaJ, DnaK and GrpE are required for fully efficient folding. Also involved, together with DnaK and GrpE, in the DNA replication of plasmids through activation of initiation proteins.</text>
</comment>
<feature type="repeat" description="CXXCXGXG motif" evidence="14">
    <location>
        <begin position="155"/>
        <end position="162"/>
    </location>
</feature>
<evidence type="ECO:0000313" key="18">
    <source>
        <dbReference type="EMBL" id="SNX69774.1"/>
    </source>
</evidence>
<comment type="subcellular location">
    <subcellularLocation>
        <location evidence="1 14">Cytoplasm</location>
    </subcellularLocation>
</comment>
<evidence type="ECO:0000259" key="16">
    <source>
        <dbReference type="PROSITE" id="PS50076"/>
    </source>
</evidence>
<evidence type="ECO:0000256" key="5">
    <source>
        <dbReference type="ARBA" id="ARBA00022723"/>
    </source>
</evidence>
<dbReference type="GO" id="GO:0005524">
    <property type="term" value="F:ATP binding"/>
    <property type="evidence" value="ECO:0007669"/>
    <property type="project" value="InterPro"/>
</dbReference>
<dbReference type="FunFam" id="2.60.260.20:FF:000004">
    <property type="entry name" value="Molecular chaperone DnaJ"/>
    <property type="match status" value="1"/>
</dbReference>
<dbReference type="GO" id="GO:0008270">
    <property type="term" value="F:zinc ion binding"/>
    <property type="evidence" value="ECO:0007669"/>
    <property type="project" value="UniProtKB-UniRule"/>
</dbReference>
<feature type="zinc finger region" description="CR-type" evidence="15">
    <location>
        <begin position="142"/>
        <end position="220"/>
    </location>
</feature>
<dbReference type="SMART" id="SM00271">
    <property type="entry name" value="DnaJ"/>
    <property type="match status" value="1"/>
</dbReference>
<dbReference type="GO" id="GO:0051082">
    <property type="term" value="F:unfolded protein binding"/>
    <property type="evidence" value="ECO:0007669"/>
    <property type="project" value="UniProtKB-UniRule"/>
</dbReference>
<evidence type="ECO:0000256" key="4">
    <source>
        <dbReference type="ARBA" id="ARBA00022705"/>
    </source>
</evidence>
<comment type="cofactor">
    <cofactor evidence="14">
        <name>Zn(2+)</name>
        <dbReference type="ChEBI" id="CHEBI:29105"/>
    </cofactor>
    <text evidence="14">Binds 2 Zn(2+) ions per monomer.</text>
</comment>
<dbReference type="PANTHER" id="PTHR43096">
    <property type="entry name" value="DNAJ HOMOLOG 1, MITOCHONDRIAL-RELATED"/>
    <property type="match status" value="1"/>
</dbReference>
<comment type="subunit">
    <text evidence="2 14">Homodimer.</text>
</comment>
<dbReference type="FunFam" id="2.10.230.10:FF:000002">
    <property type="entry name" value="Molecular chaperone DnaJ"/>
    <property type="match status" value="1"/>
</dbReference>
<keyword evidence="4 14" id="KW-0235">DNA replication</keyword>
<evidence type="ECO:0000256" key="10">
    <source>
        <dbReference type="ARBA" id="ARBA00023186"/>
    </source>
</evidence>
<accession>A0A285CQJ8</accession>
<feature type="repeat" description="CXXCXGXG motif" evidence="14">
    <location>
        <begin position="208"/>
        <end position="215"/>
    </location>
</feature>
<evidence type="ECO:0000259" key="17">
    <source>
        <dbReference type="PROSITE" id="PS51188"/>
    </source>
</evidence>
<dbReference type="Pfam" id="PF00226">
    <property type="entry name" value="DnaJ"/>
    <property type="match status" value="1"/>
</dbReference>
<dbReference type="Proteomes" id="UP000219467">
    <property type="component" value="Unassembled WGS sequence"/>
</dbReference>
<dbReference type="CDD" id="cd06257">
    <property type="entry name" value="DnaJ"/>
    <property type="match status" value="1"/>
</dbReference>
<protein>
    <recommendedName>
        <fullName evidence="13 14">Chaperone protein DnaJ</fullName>
    </recommendedName>
</protein>
<keyword evidence="8 14" id="KW-0862">Zinc</keyword>
<proteinExistence type="inferred from homology"/>
<keyword evidence="10 14" id="KW-0143">Chaperone</keyword>
<evidence type="ECO:0000256" key="3">
    <source>
        <dbReference type="ARBA" id="ARBA00022490"/>
    </source>
</evidence>
<comment type="domain">
    <text evidence="14">The J domain is necessary and sufficient to stimulate DnaK ATPase activity. Zinc center 1 plays an important role in the autonomous, DnaK-independent chaperone activity of DnaJ. Zinc center 2 is essential for interaction with DnaK and for DnaJ activity.</text>
</comment>
<dbReference type="SUPFAM" id="SSF46565">
    <property type="entry name" value="Chaperone J-domain"/>
    <property type="match status" value="1"/>
</dbReference>
<dbReference type="RefSeq" id="WP_097030018.1">
    <property type="nucleotide sequence ID" value="NZ_OAOQ01000004.1"/>
</dbReference>
<dbReference type="InterPro" id="IPR012724">
    <property type="entry name" value="DnaJ"/>
</dbReference>
<dbReference type="GO" id="GO:0006260">
    <property type="term" value="P:DNA replication"/>
    <property type="evidence" value="ECO:0007669"/>
    <property type="project" value="UniProtKB-KW"/>
</dbReference>
<dbReference type="Pfam" id="PF00684">
    <property type="entry name" value="DnaJ_CXXCXGXG"/>
    <property type="match status" value="1"/>
</dbReference>
<feature type="binding site" evidence="14">
    <location>
        <position position="197"/>
    </location>
    <ligand>
        <name>Zn(2+)</name>
        <dbReference type="ChEBI" id="CHEBI:29105"/>
        <label>2</label>
    </ligand>
</feature>
<evidence type="ECO:0000256" key="8">
    <source>
        <dbReference type="ARBA" id="ARBA00022833"/>
    </source>
</evidence>
<feature type="repeat" description="CXXCXGXG motif" evidence="14">
    <location>
        <begin position="172"/>
        <end position="179"/>
    </location>
</feature>
<dbReference type="AlphaFoldDB" id="A0A285CQJ8"/>
<dbReference type="InterPro" id="IPR002939">
    <property type="entry name" value="DnaJ_C"/>
</dbReference>
<dbReference type="PANTHER" id="PTHR43096:SF48">
    <property type="entry name" value="CHAPERONE PROTEIN DNAJ"/>
    <property type="match status" value="1"/>
</dbReference>
<dbReference type="SUPFAM" id="SSF57938">
    <property type="entry name" value="DnaJ/Hsp40 cysteine-rich domain"/>
    <property type="match status" value="1"/>
</dbReference>
<dbReference type="Gene3D" id="1.10.287.110">
    <property type="entry name" value="DnaJ domain"/>
    <property type="match status" value="1"/>
</dbReference>
<feature type="binding site" evidence="14">
    <location>
        <position position="211"/>
    </location>
    <ligand>
        <name>Zn(2+)</name>
        <dbReference type="ChEBI" id="CHEBI:29105"/>
        <label>1</label>
    </ligand>
</feature>
<dbReference type="PROSITE" id="PS00636">
    <property type="entry name" value="DNAJ_1"/>
    <property type="match status" value="1"/>
</dbReference>
<evidence type="ECO:0000256" key="14">
    <source>
        <dbReference type="HAMAP-Rule" id="MF_01152"/>
    </source>
</evidence>
<evidence type="ECO:0000256" key="15">
    <source>
        <dbReference type="PROSITE-ProRule" id="PRU00546"/>
    </source>
</evidence>
<dbReference type="Gene3D" id="2.60.260.20">
    <property type="entry name" value="Urease metallochaperone UreE, N-terminal domain"/>
    <property type="match status" value="2"/>
</dbReference>
<dbReference type="InterPro" id="IPR001623">
    <property type="entry name" value="DnaJ_domain"/>
</dbReference>
<dbReference type="CDD" id="cd10747">
    <property type="entry name" value="DnaJ_C"/>
    <property type="match status" value="1"/>
</dbReference>
<dbReference type="GO" id="GO:0031072">
    <property type="term" value="F:heat shock protein binding"/>
    <property type="evidence" value="ECO:0007669"/>
    <property type="project" value="InterPro"/>
</dbReference>
<dbReference type="FunFam" id="1.10.287.110:FF:000034">
    <property type="entry name" value="Chaperone protein DnaJ"/>
    <property type="match status" value="1"/>
</dbReference>
<dbReference type="NCBIfam" id="TIGR02349">
    <property type="entry name" value="DnaJ_bact"/>
    <property type="match status" value="1"/>
</dbReference>
<evidence type="ECO:0000256" key="12">
    <source>
        <dbReference type="ARBA" id="ARBA00061004"/>
    </source>
</evidence>
<comment type="similarity">
    <text evidence="12 14">Belongs to the DnaJ family.</text>
</comment>
<evidence type="ECO:0000313" key="19">
    <source>
        <dbReference type="Proteomes" id="UP000219467"/>
    </source>
</evidence>
<dbReference type="EMBL" id="OAOQ01000004">
    <property type="protein sequence ID" value="SNX69774.1"/>
    <property type="molecule type" value="Genomic_DNA"/>
</dbReference>
<dbReference type="Gene3D" id="2.10.230.10">
    <property type="entry name" value="Heat shock protein DnaJ, cysteine-rich domain"/>
    <property type="match status" value="1"/>
</dbReference>